<name>A0AAW1J171_POPJA</name>
<dbReference type="Proteomes" id="UP001458880">
    <property type="component" value="Unassembled WGS sequence"/>
</dbReference>
<evidence type="ECO:0000313" key="1">
    <source>
        <dbReference type="EMBL" id="KAK9696564.1"/>
    </source>
</evidence>
<dbReference type="AlphaFoldDB" id="A0AAW1J171"/>
<proteinExistence type="predicted"/>
<keyword evidence="2" id="KW-1185">Reference proteome</keyword>
<protein>
    <submittedName>
        <fullName evidence="1">Uncharacterized protein</fullName>
    </submittedName>
</protein>
<comment type="caution">
    <text evidence="1">The sequence shown here is derived from an EMBL/GenBank/DDBJ whole genome shotgun (WGS) entry which is preliminary data.</text>
</comment>
<sequence length="87" mass="9958">MMSMMIVGSYVELTRLRLHPTGSRPYCKSYPSECGPDYQLRVMKFRLHLKNIREPQTRAAITGAGKEILEQFCGKIATYFNDGNNII</sequence>
<gene>
    <name evidence="1" type="ORF">QE152_g31500</name>
</gene>
<accession>A0AAW1J171</accession>
<reference evidence="1 2" key="1">
    <citation type="journal article" date="2024" name="BMC Genomics">
        <title>De novo assembly and annotation of Popillia japonica's genome with initial clues to its potential as an invasive pest.</title>
        <authorList>
            <person name="Cucini C."/>
            <person name="Boschi S."/>
            <person name="Funari R."/>
            <person name="Cardaioli E."/>
            <person name="Iannotti N."/>
            <person name="Marturano G."/>
            <person name="Paoli F."/>
            <person name="Bruttini M."/>
            <person name="Carapelli A."/>
            <person name="Frati F."/>
            <person name="Nardi F."/>
        </authorList>
    </citation>
    <scope>NUCLEOTIDE SEQUENCE [LARGE SCALE GENOMIC DNA]</scope>
    <source>
        <strain evidence="1">DMR45628</strain>
    </source>
</reference>
<dbReference type="EMBL" id="JASPKY010000447">
    <property type="protein sequence ID" value="KAK9696564.1"/>
    <property type="molecule type" value="Genomic_DNA"/>
</dbReference>
<evidence type="ECO:0000313" key="2">
    <source>
        <dbReference type="Proteomes" id="UP001458880"/>
    </source>
</evidence>
<organism evidence="1 2">
    <name type="scientific">Popillia japonica</name>
    <name type="common">Japanese beetle</name>
    <dbReference type="NCBI Taxonomy" id="7064"/>
    <lineage>
        <taxon>Eukaryota</taxon>
        <taxon>Metazoa</taxon>
        <taxon>Ecdysozoa</taxon>
        <taxon>Arthropoda</taxon>
        <taxon>Hexapoda</taxon>
        <taxon>Insecta</taxon>
        <taxon>Pterygota</taxon>
        <taxon>Neoptera</taxon>
        <taxon>Endopterygota</taxon>
        <taxon>Coleoptera</taxon>
        <taxon>Polyphaga</taxon>
        <taxon>Scarabaeiformia</taxon>
        <taxon>Scarabaeidae</taxon>
        <taxon>Rutelinae</taxon>
        <taxon>Popillia</taxon>
    </lineage>
</organism>